<dbReference type="GO" id="GO:0003677">
    <property type="term" value="F:DNA binding"/>
    <property type="evidence" value="ECO:0007669"/>
    <property type="project" value="InterPro"/>
</dbReference>
<dbReference type="InterPro" id="IPR006447">
    <property type="entry name" value="Myb_dom_plants"/>
</dbReference>
<dbReference type="PROSITE" id="PS50110">
    <property type="entry name" value="RESPONSE_REGULATORY"/>
    <property type="match status" value="1"/>
</dbReference>
<evidence type="ECO:0000256" key="2">
    <source>
        <dbReference type="ARBA" id="ARBA00023012"/>
    </source>
</evidence>
<evidence type="ECO:0000313" key="10">
    <source>
        <dbReference type="Proteomes" id="UP000828251"/>
    </source>
</evidence>
<dbReference type="InterPro" id="IPR009057">
    <property type="entry name" value="Homeodomain-like_sf"/>
</dbReference>
<dbReference type="Gene3D" id="3.40.50.2300">
    <property type="match status" value="1"/>
</dbReference>
<keyword evidence="2" id="KW-0902">Two-component regulatory system</keyword>
<dbReference type="InterPro" id="IPR045279">
    <property type="entry name" value="ARR-like"/>
</dbReference>
<protein>
    <recommendedName>
        <fullName evidence="8">Response regulatory domain-containing protein</fullName>
    </recommendedName>
</protein>
<evidence type="ECO:0000256" key="7">
    <source>
        <dbReference type="SAM" id="MobiDB-lite"/>
    </source>
</evidence>
<evidence type="ECO:0000256" key="3">
    <source>
        <dbReference type="ARBA" id="ARBA00023015"/>
    </source>
</evidence>
<dbReference type="PANTHER" id="PTHR43874:SF63">
    <property type="entry name" value="RESPONSE REGULATORY DOMAIN-CONTAINING PROTEIN"/>
    <property type="match status" value="1"/>
</dbReference>
<evidence type="ECO:0000313" key="9">
    <source>
        <dbReference type="EMBL" id="KAH1130351.1"/>
    </source>
</evidence>
<gene>
    <name evidence="9" type="ORF">J1N35_001729</name>
</gene>
<dbReference type="SMART" id="SM00448">
    <property type="entry name" value="REC"/>
    <property type="match status" value="1"/>
</dbReference>
<organism evidence="9 10">
    <name type="scientific">Gossypium stocksii</name>
    <dbReference type="NCBI Taxonomy" id="47602"/>
    <lineage>
        <taxon>Eukaryota</taxon>
        <taxon>Viridiplantae</taxon>
        <taxon>Streptophyta</taxon>
        <taxon>Embryophyta</taxon>
        <taxon>Tracheophyta</taxon>
        <taxon>Spermatophyta</taxon>
        <taxon>Magnoliopsida</taxon>
        <taxon>eudicotyledons</taxon>
        <taxon>Gunneridae</taxon>
        <taxon>Pentapetalae</taxon>
        <taxon>rosids</taxon>
        <taxon>malvids</taxon>
        <taxon>Malvales</taxon>
        <taxon>Malvaceae</taxon>
        <taxon>Malvoideae</taxon>
        <taxon>Gossypium</taxon>
    </lineage>
</organism>
<keyword evidence="4" id="KW-0804">Transcription</keyword>
<evidence type="ECO:0000256" key="1">
    <source>
        <dbReference type="ARBA" id="ARBA00004123"/>
    </source>
</evidence>
<dbReference type="SUPFAM" id="SSF46689">
    <property type="entry name" value="Homeodomain-like"/>
    <property type="match status" value="1"/>
</dbReference>
<dbReference type="NCBIfam" id="TIGR01557">
    <property type="entry name" value="myb_SHAQKYF"/>
    <property type="match status" value="1"/>
</dbReference>
<evidence type="ECO:0000256" key="5">
    <source>
        <dbReference type="ARBA" id="ARBA00023242"/>
    </source>
</evidence>
<name>A0A9D4ALM5_9ROSI</name>
<feature type="compositionally biased region" description="Acidic residues" evidence="7">
    <location>
        <begin position="127"/>
        <end position="142"/>
    </location>
</feature>
<dbReference type="PANTHER" id="PTHR43874">
    <property type="entry name" value="TWO-COMPONENT RESPONSE REGULATOR"/>
    <property type="match status" value="1"/>
</dbReference>
<feature type="domain" description="Response regulatory" evidence="8">
    <location>
        <begin position="14"/>
        <end position="128"/>
    </location>
</feature>
<feature type="compositionally biased region" description="Basic and acidic residues" evidence="7">
    <location>
        <begin position="116"/>
        <end position="126"/>
    </location>
</feature>
<evidence type="ECO:0000256" key="4">
    <source>
        <dbReference type="ARBA" id="ARBA00023163"/>
    </source>
</evidence>
<feature type="region of interest" description="Disordered" evidence="7">
    <location>
        <begin position="115"/>
        <end position="144"/>
    </location>
</feature>
<sequence>MDGGFDGDFSDGLKVLVVDDNRTCLLVLETMLRKLSYEVTTCQLARHALALLREDKNRFDIVLCDLHMPEMDGLKLLEIIGLEIDLPVQLRGNIHATGRTLLLKQAKNTVDQMPATERRILKRARENDDEDENEDDEGELSEEVTTAKKPRVIWTQELHDIFVIAVNQLRQRMNNSLLPYLYQSLMEINMLITCLPEAVPKKILEPMQAMNVTGLSRANIANHLQKYRLHLRKGGGQPLADNKDVRDIEYLISEEAPMKRISFFLRQMLILYYLCSSLLFQADRLDSQLS</sequence>
<dbReference type="Pfam" id="PF00072">
    <property type="entry name" value="Response_reg"/>
    <property type="match status" value="1"/>
</dbReference>
<dbReference type="EMBL" id="JAIQCV010000001">
    <property type="protein sequence ID" value="KAH1130351.1"/>
    <property type="molecule type" value="Genomic_DNA"/>
</dbReference>
<reference evidence="9 10" key="1">
    <citation type="journal article" date="2021" name="Plant Biotechnol. J.">
        <title>Multi-omics assisted identification of the key and species-specific regulatory components of drought-tolerant mechanisms in Gossypium stocksii.</title>
        <authorList>
            <person name="Yu D."/>
            <person name="Ke L."/>
            <person name="Zhang D."/>
            <person name="Wu Y."/>
            <person name="Sun Y."/>
            <person name="Mei J."/>
            <person name="Sun J."/>
            <person name="Sun Y."/>
        </authorList>
    </citation>
    <scope>NUCLEOTIDE SEQUENCE [LARGE SCALE GENOMIC DNA]</scope>
    <source>
        <strain evidence="10">cv. E1</strain>
        <tissue evidence="9">Leaf</tissue>
    </source>
</reference>
<keyword evidence="3" id="KW-0805">Transcription regulation</keyword>
<comment type="caution">
    <text evidence="9">The sequence shown here is derived from an EMBL/GenBank/DDBJ whole genome shotgun (WGS) entry which is preliminary data.</text>
</comment>
<dbReference type="GO" id="GO:0000160">
    <property type="term" value="P:phosphorelay signal transduction system"/>
    <property type="evidence" value="ECO:0007669"/>
    <property type="project" value="UniProtKB-KW"/>
</dbReference>
<keyword evidence="6" id="KW-0597">Phosphoprotein</keyword>
<evidence type="ECO:0000259" key="8">
    <source>
        <dbReference type="PROSITE" id="PS50110"/>
    </source>
</evidence>
<proteinExistence type="predicted"/>
<keyword evidence="5" id="KW-0539">Nucleus</keyword>
<dbReference type="Gene3D" id="1.10.10.60">
    <property type="entry name" value="Homeodomain-like"/>
    <property type="match status" value="1"/>
</dbReference>
<dbReference type="GO" id="GO:0009736">
    <property type="term" value="P:cytokinin-activated signaling pathway"/>
    <property type="evidence" value="ECO:0007669"/>
    <property type="project" value="InterPro"/>
</dbReference>
<comment type="subcellular location">
    <subcellularLocation>
        <location evidence="1">Nucleus</location>
    </subcellularLocation>
</comment>
<dbReference type="InterPro" id="IPR011006">
    <property type="entry name" value="CheY-like_superfamily"/>
</dbReference>
<feature type="modified residue" description="4-aspartylphosphate" evidence="6">
    <location>
        <position position="65"/>
    </location>
</feature>
<accession>A0A9D4ALM5</accession>
<dbReference type="OrthoDB" id="60033at2759"/>
<dbReference type="GO" id="GO:0005634">
    <property type="term" value="C:nucleus"/>
    <property type="evidence" value="ECO:0007669"/>
    <property type="project" value="UniProtKB-SubCell"/>
</dbReference>
<dbReference type="Proteomes" id="UP000828251">
    <property type="component" value="Unassembled WGS sequence"/>
</dbReference>
<keyword evidence="10" id="KW-1185">Reference proteome</keyword>
<dbReference type="InterPro" id="IPR001789">
    <property type="entry name" value="Sig_transdc_resp-reg_receiver"/>
</dbReference>
<evidence type="ECO:0000256" key="6">
    <source>
        <dbReference type="PROSITE-ProRule" id="PRU00169"/>
    </source>
</evidence>
<dbReference type="SUPFAM" id="SSF52172">
    <property type="entry name" value="CheY-like"/>
    <property type="match status" value="1"/>
</dbReference>
<dbReference type="AlphaFoldDB" id="A0A9D4ALM5"/>